<dbReference type="KEGG" id="hhk:HH1059_11570"/>
<keyword evidence="4 10" id="KW-0436">Ligase</keyword>
<comment type="subunit">
    <text evidence="3">Homodimer or monomer when oxidized or reduced, respectively.</text>
</comment>
<keyword evidence="13" id="KW-1185">Reference proteome</keyword>
<dbReference type="GO" id="GO:0004357">
    <property type="term" value="F:glutamate-cysteine ligase activity"/>
    <property type="evidence" value="ECO:0007669"/>
    <property type="project" value="UniProtKB-UniRule"/>
</dbReference>
<dbReference type="GO" id="GO:0006750">
    <property type="term" value="P:glutathione biosynthetic process"/>
    <property type="evidence" value="ECO:0007669"/>
    <property type="project" value="UniProtKB-UniRule"/>
</dbReference>
<comment type="pathway">
    <text evidence="1">Sulfur metabolism; glutathione biosynthesis; glutathione from L-cysteine and L-glutamate: step 1/2.</text>
</comment>
<sequence length="455" mass="51704">MSGAPSSSTEPVTHIHQLIAYIEQGARPKHEWRIGTEHEKFVHRLEDFGPVDYAGERGIGEFLIRMQRFGWEPVHEAGNVIALKRAGGASISLEPGGQIELSGAQLESLHDTCSEVGNHLEQVNEVSRELQVGMLGFGFHPHWRREQIPWMPKQRYDVMGRYMPQVGSMGLDMMLRTCTVQVNLDFSSESDMVRKMRVGMALQPIATALFANSPLCEGKPNGYLSYRSRVWEDTDPDRCGILPFVFESGMGIERYVEYVLDVPMYFVHRDGFYVDCAGESFRDFLAGRLPQLPGEYPTLGDWDLHLSTLFPEVRLKQFLEMRGADGGGWQGLCALPALWTGLLYDSAALSAAEELISDWSGEEVMQLRHEVPRTALRTQFRNTTVREIARDVLAIADEGLANRNRLDKRGRDERRHIERLWQTVDSGVTPAEELLDVFHNRWRGDIEPVYTEFAY</sequence>
<dbReference type="Proteomes" id="UP000218890">
    <property type="component" value="Chromosome"/>
</dbReference>
<accession>A0A0X8XCA9</accession>
<evidence type="ECO:0000256" key="10">
    <source>
        <dbReference type="PIRNR" id="PIRNR017901"/>
    </source>
</evidence>
<dbReference type="SUPFAM" id="SSF55931">
    <property type="entry name" value="Glutamine synthetase/guanido kinase"/>
    <property type="match status" value="1"/>
</dbReference>
<evidence type="ECO:0000256" key="4">
    <source>
        <dbReference type="ARBA" id="ARBA00022598"/>
    </source>
</evidence>
<comment type="catalytic activity">
    <reaction evidence="10">
        <text>L-cysteine + L-glutamate + ATP = gamma-L-glutamyl-L-cysteine + ADP + phosphate + H(+)</text>
        <dbReference type="Rhea" id="RHEA:13285"/>
        <dbReference type="ChEBI" id="CHEBI:15378"/>
        <dbReference type="ChEBI" id="CHEBI:29985"/>
        <dbReference type="ChEBI" id="CHEBI:30616"/>
        <dbReference type="ChEBI" id="CHEBI:35235"/>
        <dbReference type="ChEBI" id="CHEBI:43474"/>
        <dbReference type="ChEBI" id="CHEBI:58173"/>
        <dbReference type="ChEBI" id="CHEBI:456216"/>
        <dbReference type="EC" id="6.3.2.2"/>
    </reaction>
</comment>
<dbReference type="NCBIfam" id="TIGR01436">
    <property type="entry name" value="glu_cys_lig_pln"/>
    <property type="match status" value="1"/>
</dbReference>
<dbReference type="Pfam" id="PF04107">
    <property type="entry name" value="GCS2"/>
    <property type="match status" value="1"/>
</dbReference>
<dbReference type="InterPro" id="IPR006336">
    <property type="entry name" value="GCS2"/>
</dbReference>
<name>A0A0X8XCA9_HALHR</name>
<evidence type="ECO:0000256" key="3">
    <source>
        <dbReference type="ARBA" id="ARBA00011153"/>
    </source>
</evidence>
<evidence type="ECO:0000256" key="7">
    <source>
        <dbReference type="ARBA" id="ARBA00022840"/>
    </source>
</evidence>
<dbReference type="InterPro" id="IPR035434">
    <property type="entry name" value="GCL_bact_plant"/>
</dbReference>
<evidence type="ECO:0000256" key="9">
    <source>
        <dbReference type="ARBA" id="ARBA00023157"/>
    </source>
</evidence>
<evidence type="ECO:0000313" key="13">
    <source>
        <dbReference type="Proteomes" id="UP000218890"/>
    </source>
</evidence>
<evidence type="ECO:0000256" key="5">
    <source>
        <dbReference type="ARBA" id="ARBA00022684"/>
    </source>
</evidence>
<dbReference type="OrthoDB" id="9780152at2"/>
<gene>
    <name evidence="12" type="ORF">HH1059_11570</name>
</gene>
<evidence type="ECO:0000256" key="8">
    <source>
        <dbReference type="ARBA" id="ARBA00022946"/>
    </source>
</evidence>
<dbReference type="PANTHER" id="PTHR34378:SF1">
    <property type="entry name" value="GLUTAMATE--CYSTEINE LIGASE, CHLOROPLASTIC"/>
    <property type="match status" value="1"/>
</dbReference>
<proteinExistence type="inferred from homology"/>
<reference evidence="12" key="1">
    <citation type="submission" date="2016-02" db="EMBL/GenBank/DDBJ databases">
        <title>Halorhodospira halochloris DSM-1059 complete genome, version 2.</title>
        <authorList>
            <person name="Tsukatani Y."/>
        </authorList>
    </citation>
    <scope>NUCLEOTIDE SEQUENCE</scope>
    <source>
        <strain evidence="12">DSM 1059</strain>
    </source>
</reference>
<evidence type="ECO:0000256" key="6">
    <source>
        <dbReference type="ARBA" id="ARBA00022741"/>
    </source>
</evidence>
<dbReference type="AlphaFoldDB" id="A0A0X8XCA9"/>
<evidence type="ECO:0000313" key="12">
    <source>
        <dbReference type="EMBL" id="BAU57849.1"/>
    </source>
</evidence>
<feature type="disulfide bond" evidence="11">
    <location>
        <begin position="113"/>
        <end position="333"/>
    </location>
</feature>
<dbReference type="InterPro" id="IPR014746">
    <property type="entry name" value="Gln_synth/guanido_kin_cat_dom"/>
</dbReference>
<evidence type="ECO:0000256" key="2">
    <source>
        <dbReference type="ARBA" id="ARBA00010253"/>
    </source>
</evidence>
<dbReference type="Gene3D" id="3.30.590.20">
    <property type="match status" value="1"/>
</dbReference>
<evidence type="ECO:0000256" key="11">
    <source>
        <dbReference type="PIRSR" id="PIRSR017901-50"/>
    </source>
</evidence>
<evidence type="ECO:0000256" key="1">
    <source>
        <dbReference type="ARBA" id="ARBA00005006"/>
    </source>
</evidence>
<dbReference type="InterPro" id="IPR011556">
    <property type="entry name" value="Glut_cys_lig_pln_type"/>
</dbReference>
<protein>
    <recommendedName>
        <fullName evidence="10">Glutamate--cysteine ligase</fullName>
        <ecNumber evidence="10">6.3.2.2</ecNumber>
    </recommendedName>
</protein>
<keyword evidence="8" id="KW-0809">Transit peptide</keyword>
<dbReference type="PIRSF" id="PIRSF017901">
    <property type="entry name" value="GCL"/>
    <property type="match status" value="1"/>
</dbReference>
<keyword evidence="7 10" id="KW-0067">ATP-binding</keyword>
<comment type="function">
    <text evidence="10">Catalyzes the synthesis of gamma-glutamylcysteine (gamma-GC).</text>
</comment>
<keyword evidence="6 10" id="KW-0547">Nucleotide-binding</keyword>
<comment type="similarity">
    <text evidence="2">Belongs to the carboxylate-amine ligase family. Glutamate--cysteine ligase type 2 subfamily.</text>
</comment>
<organism evidence="12 13">
    <name type="scientific">Halorhodospira halochloris</name>
    <name type="common">Ectothiorhodospira halochloris</name>
    <dbReference type="NCBI Taxonomy" id="1052"/>
    <lineage>
        <taxon>Bacteria</taxon>
        <taxon>Pseudomonadati</taxon>
        <taxon>Pseudomonadota</taxon>
        <taxon>Gammaproteobacteria</taxon>
        <taxon>Chromatiales</taxon>
        <taxon>Ectothiorhodospiraceae</taxon>
        <taxon>Halorhodospira</taxon>
    </lineage>
</organism>
<dbReference type="EC" id="6.3.2.2" evidence="10"/>
<dbReference type="EMBL" id="AP017372">
    <property type="protein sequence ID" value="BAU57849.1"/>
    <property type="molecule type" value="Genomic_DNA"/>
</dbReference>
<keyword evidence="9 11" id="KW-1015">Disulfide bond</keyword>
<dbReference type="PANTHER" id="PTHR34378">
    <property type="entry name" value="GLUTAMATE--CYSTEINE LIGASE, CHLOROPLASTIC"/>
    <property type="match status" value="1"/>
</dbReference>
<dbReference type="RefSeq" id="WP_096409177.1">
    <property type="nucleotide sequence ID" value="NZ_AP017372.2"/>
</dbReference>
<dbReference type="GO" id="GO:0005524">
    <property type="term" value="F:ATP binding"/>
    <property type="evidence" value="ECO:0007669"/>
    <property type="project" value="UniProtKB-UniRule"/>
</dbReference>
<comment type="similarity">
    <text evidence="10">Belongs to the glutamate--cysteine ligase type 2 family. EgtA subfamily.</text>
</comment>
<keyword evidence="5" id="KW-0317">Glutathione biosynthesis</keyword>